<reference evidence="1 2" key="1">
    <citation type="submission" date="2024-09" db="EMBL/GenBank/DDBJ databases">
        <title>The Natural Products Discovery Center: Release of the First 8490 Sequenced Strains for Exploring Actinobacteria Biosynthetic Diversity.</title>
        <authorList>
            <person name="Kalkreuter E."/>
            <person name="Kautsar S.A."/>
            <person name="Yang D."/>
            <person name="Bader C.D."/>
            <person name="Teijaro C.N."/>
            <person name="Fluegel L."/>
            <person name="Davis C.M."/>
            <person name="Simpson J.R."/>
            <person name="Lauterbach L."/>
            <person name="Steele A.D."/>
            <person name="Gui C."/>
            <person name="Meng S."/>
            <person name="Li G."/>
            <person name="Viehrig K."/>
            <person name="Ye F."/>
            <person name="Su P."/>
            <person name="Kiefer A.F."/>
            <person name="Nichols A."/>
            <person name="Cepeda A.J."/>
            <person name="Yan W."/>
            <person name="Fan B."/>
            <person name="Jiang Y."/>
            <person name="Adhikari A."/>
            <person name="Zheng C.-J."/>
            <person name="Schuster L."/>
            <person name="Cowan T.M."/>
            <person name="Smanski M.J."/>
            <person name="Chevrette M.G."/>
            <person name="De Carvalho L.P.S."/>
            <person name="Shen B."/>
        </authorList>
    </citation>
    <scope>NUCLEOTIDE SEQUENCE [LARGE SCALE GENOMIC DNA]</scope>
    <source>
        <strain evidence="1 2">NPDC058348</strain>
    </source>
</reference>
<dbReference type="Gene3D" id="3.40.50.720">
    <property type="entry name" value="NAD(P)-binding Rossmann-like Domain"/>
    <property type="match status" value="1"/>
</dbReference>
<evidence type="ECO:0008006" key="3">
    <source>
        <dbReference type="Google" id="ProtNLM"/>
    </source>
</evidence>
<sequence length="55" mass="6162">MSELEQAAPLDIMFLQNGMAHIPVLEKWQTGHRIYTGSVEHRSKSAATARSGRRP</sequence>
<name>A0ABW6FVM0_9ACTN</name>
<proteinExistence type="predicted"/>
<evidence type="ECO:0000313" key="1">
    <source>
        <dbReference type="EMBL" id="MFD5103730.1"/>
    </source>
</evidence>
<protein>
    <recommendedName>
        <fullName evidence="3">2-dehydropantoate 2-reductase</fullName>
    </recommendedName>
</protein>
<gene>
    <name evidence="1" type="ORF">ACFWJN_32890</name>
</gene>
<accession>A0ABW6FVM0</accession>
<keyword evidence="2" id="KW-1185">Reference proteome</keyword>
<comment type="caution">
    <text evidence="1">The sequence shown here is derived from an EMBL/GenBank/DDBJ whole genome shotgun (WGS) entry which is preliminary data.</text>
</comment>
<dbReference type="RefSeq" id="WP_386722152.1">
    <property type="nucleotide sequence ID" value="NZ_JBHXIJ010000502.1"/>
</dbReference>
<dbReference type="Proteomes" id="UP001598448">
    <property type="component" value="Unassembled WGS sequence"/>
</dbReference>
<evidence type="ECO:0000313" key="2">
    <source>
        <dbReference type="Proteomes" id="UP001598448"/>
    </source>
</evidence>
<dbReference type="EMBL" id="JBHXIJ010000502">
    <property type="protein sequence ID" value="MFD5103730.1"/>
    <property type="molecule type" value="Genomic_DNA"/>
</dbReference>
<organism evidence="1 2">
    <name type="scientific">Streptomyces albidochromogenes</name>
    <dbReference type="NCBI Taxonomy" id="329524"/>
    <lineage>
        <taxon>Bacteria</taxon>
        <taxon>Bacillati</taxon>
        <taxon>Actinomycetota</taxon>
        <taxon>Actinomycetes</taxon>
        <taxon>Kitasatosporales</taxon>
        <taxon>Streptomycetaceae</taxon>
        <taxon>Streptomyces</taxon>
    </lineage>
</organism>